<dbReference type="Gene3D" id="3.90.79.10">
    <property type="entry name" value="Nucleoside Triphosphate Pyrophosphohydrolase"/>
    <property type="match status" value="1"/>
</dbReference>
<reference evidence="8" key="2">
    <citation type="submission" date="2025-08" db="UniProtKB">
        <authorList>
            <consortium name="Ensembl"/>
        </authorList>
    </citation>
    <scope>IDENTIFICATION</scope>
</reference>
<dbReference type="AlphaFoldDB" id="F6PXS4"/>
<protein>
    <submittedName>
        <fullName evidence="8">Nucleoside diphosphate-linked moiety X motif 19-like</fullName>
    </submittedName>
</protein>
<dbReference type="Ensembl" id="ENSCINT00000001072.3">
    <property type="protein sequence ID" value="ENSCINP00000001072.3"/>
    <property type="gene ID" value="ENSCING00000000585.3"/>
</dbReference>
<dbReference type="Proteomes" id="UP000008144">
    <property type="component" value="Unassembled WGS sequence"/>
</dbReference>
<keyword evidence="9" id="KW-1185">Reference proteome</keyword>
<dbReference type="OMA" id="CYPDIWS"/>
<evidence type="ECO:0000313" key="8">
    <source>
        <dbReference type="Ensembl" id="ENSCINP00000001072.3"/>
    </source>
</evidence>
<evidence type="ECO:0000256" key="6">
    <source>
        <dbReference type="ARBA" id="ARBA00022842"/>
    </source>
</evidence>
<evidence type="ECO:0000256" key="5">
    <source>
        <dbReference type="ARBA" id="ARBA00022801"/>
    </source>
</evidence>
<keyword evidence="5" id="KW-0378">Hydrolase</keyword>
<accession>F6PXS4</accession>
<evidence type="ECO:0000256" key="7">
    <source>
        <dbReference type="ARBA" id="ARBA00023211"/>
    </source>
</evidence>
<dbReference type="STRING" id="7719.ENSCINP00000001072"/>
<proteinExistence type="inferred from homology"/>
<comment type="cofactor">
    <cofactor evidence="2">
        <name>Mg(2+)</name>
        <dbReference type="ChEBI" id="CHEBI:18420"/>
    </cofactor>
</comment>
<dbReference type="GO" id="GO:0016818">
    <property type="term" value="F:hydrolase activity, acting on acid anhydrides, in phosphorus-containing anhydrides"/>
    <property type="evidence" value="ECO:0007669"/>
    <property type="project" value="InterPro"/>
</dbReference>
<keyword evidence="4" id="KW-0479">Metal-binding</keyword>
<keyword evidence="7" id="KW-0464">Manganese</keyword>
<dbReference type="PANTHER" id="PTHR12318:SF0">
    <property type="entry name" value="ACYL-COENZYME A DIPHOSPHATASE NUDT19"/>
    <property type="match status" value="1"/>
</dbReference>
<evidence type="ECO:0000256" key="3">
    <source>
        <dbReference type="ARBA" id="ARBA00005582"/>
    </source>
</evidence>
<dbReference type="HOGENOM" id="CLU_059078_1_1_1"/>
<dbReference type="FunCoup" id="F6PXS4">
    <property type="interactions" value="17"/>
</dbReference>
<dbReference type="InParanoid" id="F6PXS4"/>
<evidence type="ECO:0000256" key="2">
    <source>
        <dbReference type="ARBA" id="ARBA00001946"/>
    </source>
</evidence>
<sequence length="283" mass="32929">MRSPMFKNGKNNVNSGLPNEISLRISAIRETFEETGILIAHSTHENSMSPLPENNWYCSVIEWDHAEVEIWRSKVREDANEFLNLCIQNKYVPDIWALHEWSNWLTPTFMPKKNSKRYDTVFYKACLKSPPSYTKQDNSEVICLNWESPSTTLLSYHNQKIILAPPQVYELGRLLNFKQHQVLARFTSKRRLKGLSRWLPVRAQSTDGVLMSLLPGDNWYPKFVDPTVETGVVQIQHSYKEIIQMKPHNHIKFTSNFNNMEVVCTIQPMYEHVQALSLNSSML</sequence>
<name>F6PXS4_CIOIN</name>
<comment type="cofactor">
    <cofactor evidence="1">
        <name>Mn(2+)</name>
        <dbReference type="ChEBI" id="CHEBI:29035"/>
    </cofactor>
</comment>
<reference evidence="9" key="1">
    <citation type="journal article" date="2002" name="Science">
        <title>The draft genome of Ciona intestinalis: insights into chordate and vertebrate origins.</title>
        <authorList>
            <person name="Dehal P."/>
            <person name="Satou Y."/>
            <person name="Campbell R.K."/>
            <person name="Chapman J."/>
            <person name="Degnan B."/>
            <person name="De Tomaso A."/>
            <person name="Davidson B."/>
            <person name="Di Gregorio A."/>
            <person name="Gelpke M."/>
            <person name="Goodstein D.M."/>
            <person name="Harafuji N."/>
            <person name="Hastings K.E."/>
            <person name="Ho I."/>
            <person name="Hotta K."/>
            <person name="Huang W."/>
            <person name="Kawashima T."/>
            <person name="Lemaire P."/>
            <person name="Martinez D."/>
            <person name="Meinertzhagen I.A."/>
            <person name="Necula S."/>
            <person name="Nonaka M."/>
            <person name="Putnam N."/>
            <person name="Rash S."/>
            <person name="Saiga H."/>
            <person name="Satake M."/>
            <person name="Terry A."/>
            <person name="Yamada L."/>
            <person name="Wang H.G."/>
            <person name="Awazu S."/>
            <person name="Azumi K."/>
            <person name="Boore J."/>
            <person name="Branno M."/>
            <person name="Chin-Bow S."/>
            <person name="DeSantis R."/>
            <person name="Doyle S."/>
            <person name="Francino P."/>
            <person name="Keys D.N."/>
            <person name="Haga S."/>
            <person name="Hayashi H."/>
            <person name="Hino K."/>
            <person name="Imai K.S."/>
            <person name="Inaba K."/>
            <person name="Kano S."/>
            <person name="Kobayashi K."/>
            <person name="Kobayashi M."/>
            <person name="Lee B.I."/>
            <person name="Makabe K.W."/>
            <person name="Manohar C."/>
            <person name="Matassi G."/>
            <person name="Medina M."/>
            <person name="Mochizuki Y."/>
            <person name="Mount S."/>
            <person name="Morishita T."/>
            <person name="Miura S."/>
            <person name="Nakayama A."/>
            <person name="Nishizaka S."/>
            <person name="Nomoto H."/>
            <person name="Ohta F."/>
            <person name="Oishi K."/>
            <person name="Rigoutsos I."/>
            <person name="Sano M."/>
            <person name="Sasaki A."/>
            <person name="Sasakura Y."/>
            <person name="Shoguchi E."/>
            <person name="Shin-i T."/>
            <person name="Spagnuolo A."/>
            <person name="Stainier D."/>
            <person name="Suzuki M.M."/>
            <person name="Tassy O."/>
            <person name="Takatori N."/>
            <person name="Tokuoka M."/>
            <person name="Yagi K."/>
            <person name="Yoshizaki F."/>
            <person name="Wada S."/>
            <person name="Zhang C."/>
            <person name="Hyatt P.D."/>
            <person name="Larimer F."/>
            <person name="Detter C."/>
            <person name="Doggett N."/>
            <person name="Glavina T."/>
            <person name="Hawkins T."/>
            <person name="Richardson P."/>
            <person name="Lucas S."/>
            <person name="Kohara Y."/>
            <person name="Levine M."/>
            <person name="Satoh N."/>
            <person name="Rokhsar D.S."/>
        </authorList>
    </citation>
    <scope>NUCLEOTIDE SEQUENCE [LARGE SCALE GENOMIC DNA]</scope>
</reference>
<evidence type="ECO:0000256" key="4">
    <source>
        <dbReference type="ARBA" id="ARBA00022723"/>
    </source>
</evidence>
<gene>
    <name evidence="8" type="primary">LOC100184407</name>
</gene>
<comment type="similarity">
    <text evidence="3">Belongs to the Nudix hydrolase family.</text>
</comment>
<dbReference type="GeneTree" id="ENSGT00420000029858"/>
<reference evidence="8" key="3">
    <citation type="submission" date="2025-09" db="UniProtKB">
        <authorList>
            <consortium name="Ensembl"/>
        </authorList>
    </citation>
    <scope>IDENTIFICATION</scope>
</reference>
<dbReference type="InterPro" id="IPR039121">
    <property type="entry name" value="NUDT19"/>
</dbReference>
<dbReference type="GO" id="GO:0046872">
    <property type="term" value="F:metal ion binding"/>
    <property type="evidence" value="ECO:0007669"/>
    <property type="project" value="UniProtKB-KW"/>
</dbReference>
<dbReference type="PANTHER" id="PTHR12318">
    <property type="entry name" value="TESTOSTERONE-REGULATED PROTEIN RP2"/>
    <property type="match status" value="1"/>
</dbReference>
<evidence type="ECO:0000313" key="9">
    <source>
        <dbReference type="Proteomes" id="UP000008144"/>
    </source>
</evidence>
<organism evidence="8 9">
    <name type="scientific">Ciona intestinalis</name>
    <name type="common">Transparent sea squirt</name>
    <name type="synonym">Ascidia intestinalis</name>
    <dbReference type="NCBI Taxonomy" id="7719"/>
    <lineage>
        <taxon>Eukaryota</taxon>
        <taxon>Metazoa</taxon>
        <taxon>Chordata</taxon>
        <taxon>Tunicata</taxon>
        <taxon>Ascidiacea</taxon>
        <taxon>Phlebobranchia</taxon>
        <taxon>Cionidae</taxon>
        <taxon>Ciona</taxon>
    </lineage>
</organism>
<evidence type="ECO:0000256" key="1">
    <source>
        <dbReference type="ARBA" id="ARBA00001936"/>
    </source>
</evidence>
<keyword evidence="6" id="KW-0460">Magnesium</keyword>